<sequence>MSEEVEIAALVGTLEKFKPGKPLKNYIAYAVFPKFKSIEAGTRVDFEFPLTALVGANGIGKSSLLHALWGMPYGYSTSKFWFSTALDPIQGTQKDPQRYFYGHWNESFGGIVETKKARIGRKRDYWEPARRSGPDGMEALPSEQYEGKVLDRWIPVRRDVVYINLKATFGSFDRYFYFDEGGSAENRRHAMLKEAKRLKTIKDDNRQSYKLGGRERVFENRDLAAVELEWVSKILGRTYESARLVRHSLFPGNRGQDLSVVFRRGAEYSEAFAGSGEIAAVSAVVEILAAKEYSLILLDEPETSLHPGAQRALLRFLLEQIKIKKHQVVISTHSSEFIEGLPHEAIKVFEDNGSTQCRILPKSSPHAALKRLGKTPANRHRVLVEDPLAALLVAHAAKGLDPGDAELLDIRVAPGGAESILKYLVPSAIVSGDSVFVMLDGDQRKVDQFSDPTAIAPAEYDSLGARIQTELGVEPIYHIPGGNDQVGHRQAKNDAHLAYLAWARKRIAYLPRPLPEQVVLEAKFPGKWSGKVASAKVKASFKELLADGAEIDLSGSDLHALAKVSVAKLPASNSDIAAILQQLKTWLHG</sequence>
<proteinExistence type="predicted"/>
<evidence type="ECO:0000259" key="1">
    <source>
        <dbReference type="Pfam" id="PF13304"/>
    </source>
</evidence>
<dbReference type="InterPro" id="IPR051396">
    <property type="entry name" value="Bact_Antivir_Def_Nuclease"/>
</dbReference>
<dbReference type="Pfam" id="PF13304">
    <property type="entry name" value="AAA_21"/>
    <property type="match status" value="1"/>
</dbReference>
<protein>
    <submittedName>
        <fullName evidence="2">ATP-binding protein</fullName>
    </submittedName>
</protein>
<dbReference type="SUPFAM" id="SSF52540">
    <property type="entry name" value="P-loop containing nucleoside triphosphate hydrolases"/>
    <property type="match status" value="1"/>
</dbReference>
<dbReference type="EMBL" id="CP136508">
    <property type="protein sequence ID" value="WUR12471.1"/>
    <property type="molecule type" value="Genomic_DNA"/>
</dbReference>
<keyword evidence="3" id="KW-1185">Reference proteome</keyword>
<dbReference type="InterPro" id="IPR003959">
    <property type="entry name" value="ATPase_AAA_core"/>
</dbReference>
<organism evidence="2 3">
    <name type="scientific">[Empedobacter] haloabium</name>
    <dbReference type="NCBI Taxonomy" id="592317"/>
    <lineage>
        <taxon>Bacteria</taxon>
        <taxon>Pseudomonadati</taxon>
        <taxon>Pseudomonadota</taxon>
        <taxon>Betaproteobacteria</taxon>
        <taxon>Burkholderiales</taxon>
        <taxon>Oxalobacteraceae</taxon>
        <taxon>Telluria group</taxon>
        <taxon>Telluria group incertae sedis</taxon>
    </lineage>
</organism>
<evidence type="ECO:0000313" key="3">
    <source>
        <dbReference type="Proteomes" id="UP000321323"/>
    </source>
</evidence>
<accession>A0ABZ1UID1</accession>
<feature type="domain" description="ATPase AAA-type core" evidence="1">
    <location>
        <begin position="50"/>
        <end position="338"/>
    </location>
</feature>
<dbReference type="InterPro" id="IPR027417">
    <property type="entry name" value="P-loop_NTPase"/>
</dbReference>
<keyword evidence="2" id="KW-0067">ATP-binding</keyword>
<dbReference type="Proteomes" id="UP000321323">
    <property type="component" value="Chromosome"/>
</dbReference>
<name>A0ABZ1UID1_9BURK</name>
<keyword evidence="2" id="KW-0547">Nucleotide-binding</keyword>
<dbReference type="GO" id="GO:0005524">
    <property type="term" value="F:ATP binding"/>
    <property type="evidence" value="ECO:0007669"/>
    <property type="project" value="UniProtKB-KW"/>
</dbReference>
<dbReference type="Gene3D" id="3.40.50.300">
    <property type="entry name" value="P-loop containing nucleotide triphosphate hydrolases"/>
    <property type="match status" value="1"/>
</dbReference>
<dbReference type="CDD" id="cd00267">
    <property type="entry name" value="ABC_ATPase"/>
    <property type="match status" value="1"/>
</dbReference>
<dbReference type="PANTHER" id="PTHR43581:SF2">
    <property type="entry name" value="EXCINUCLEASE ATPASE SUBUNIT"/>
    <property type="match status" value="1"/>
</dbReference>
<evidence type="ECO:0000313" key="2">
    <source>
        <dbReference type="EMBL" id="WUR12471.1"/>
    </source>
</evidence>
<gene>
    <name evidence="2" type="ORF">E7V67_022635</name>
</gene>
<reference evidence="2 3" key="1">
    <citation type="journal article" date="2019" name="Int. J. Syst. Evol. Microbiol.">
        <title>The Draft Whole-Genome Sequence of the Antibiotic Producer Empedobacter haloabium ATCC 31962 Provides Indications for Its Taxonomic Reclassification.</title>
        <authorList>
            <person name="Miess H."/>
            <person name="Arlt P."/>
            <person name="Apel A.K."/>
            <person name="Weber T."/>
            <person name="Nieselt K."/>
            <person name="Hanssen F."/>
            <person name="Czemmel S."/>
            <person name="Nahnsen S."/>
            <person name="Gross H."/>
        </authorList>
    </citation>
    <scope>NUCLEOTIDE SEQUENCE [LARGE SCALE GENOMIC DNA]</scope>
    <source>
        <strain evidence="2 3">ATCC 31962</strain>
    </source>
</reference>
<dbReference type="PANTHER" id="PTHR43581">
    <property type="entry name" value="ATP/GTP PHOSPHATASE"/>
    <property type="match status" value="1"/>
</dbReference>